<evidence type="ECO:0000313" key="2">
    <source>
        <dbReference type="Proteomes" id="UP000286415"/>
    </source>
</evidence>
<keyword evidence="2" id="KW-1185">Reference proteome</keyword>
<evidence type="ECO:0000313" key="1">
    <source>
        <dbReference type="EMBL" id="KAG5449207.1"/>
    </source>
</evidence>
<dbReference type="AlphaFoldDB" id="A0A419PWV7"/>
<accession>A0A419PWV7</accession>
<reference evidence="1 2" key="2">
    <citation type="journal article" date="2021" name="Genomics">
        <title>High-quality reference genome for Clonorchis sinensis.</title>
        <authorList>
            <person name="Young N.D."/>
            <person name="Stroehlein A.J."/>
            <person name="Kinkar L."/>
            <person name="Wang T."/>
            <person name="Sohn W.M."/>
            <person name="Chang B.C.H."/>
            <person name="Kaur P."/>
            <person name="Weisz D."/>
            <person name="Dudchenko O."/>
            <person name="Aiden E.L."/>
            <person name="Korhonen P.K."/>
            <person name="Gasser R.B."/>
        </authorList>
    </citation>
    <scope>NUCLEOTIDE SEQUENCE [LARGE SCALE GENOMIC DNA]</scope>
    <source>
        <strain evidence="1">Cs-k2</strain>
    </source>
</reference>
<dbReference type="EMBL" id="NIRI02000042">
    <property type="protein sequence ID" value="KAG5449207.1"/>
    <property type="molecule type" value="Genomic_DNA"/>
</dbReference>
<dbReference type="Proteomes" id="UP000286415">
    <property type="component" value="Unassembled WGS sequence"/>
</dbReference>
<name>A0A419PWV7_CLOSI</name>
<sequence>MEQNKIQIDFISTTTLICKSICFSERLTWNPAESLVCDVSRRLNVLHQAVSCFSCHNIQDIVMHVAENSPTTHDRFRPSWGLKTPQKKRFSWVPVCRYWHSYFSTKSLFDHSLPVSTMNVVLRKELSEEVGGLAYEAREQPSATCGFTRRSRELRAPSCSLAVSKDFLASLSASDLGDMQWSVDHIGKVRQTALNATSLALFTFFACFIHVLTTTKRQHRCLHESGHAGHLTKITYCLRAPIGEDSRTSFASHLMRSLVVRSIAAIGLTPPV</sequence>
<organism evidence="1 2">
    <name type="scientific">Clonorchis sinensis</name>
    <name type="common">Chinese liver fluke</name>
    <dbReference type="NCBI Taxonomy" id="79923"/>
    <lineage>
        <taxon>Eukaryota</taxon>
        <taxon>Metazoa</taxon>
        <taxon>Spiralia</taxon>
        <taxon>Lophotrochozoa</taxon>
        <taxon>Platyhelminthes</taxon>
        <taxon>Trematoda</taxon>
        <taxon>Digenea</taxon>
        <taxon>Opisthorchiida</taxon>
        <taxon>Opisthorchiata</taxon>
        <taxon>Opisthorchiidae</taxon>
        <taxon>Clonorchis</taxon>
    </lineage>
</organism>
<gene>
    <name evidence="1" type="ORF">CSKR_104692</name>
</gene>
<comment type="caution">
    <text evidence="1">The sequence shown here is derived from an EMBL/GenBank/DDBJ whole genome shotgun (WGS) entry which is preliminary data.</text>
</comment>
<proteinExistence type="predicted"/>
<reference evidence="1 2" key="1">
    <citation type="journal article" date="2018" name="Biotechnol. Adv.">
        <title>Improved genomic resources and new bioinformatic workflow for the carcinogenic parasite Clonorchis sinensis: Biotechnological implications.</title>
        <authorList>
            <person name="Wang D."/>
            <person name="Korhonen P.K."/>
            <person name="Gasser R.B."/>
            <person name="Young N.D."/>
        </authorList>
    </citation>
    <scope>NUCLEOTIDE SEQUENCE [LARGE SCALE GENOMIC DNA]</scope>
    <source>
        <strain evidence="1">Cs-k2</strain>
    </source>
</reference>
<dbReference type="InParanoid" id="A0A419PWV7"/>
<protein>
    <submittedName>
        <fullName evidence="1">Uncharacterized protein</fullName>
    </submittedName>
</protein>